<dbReference type="RefSeq" id="WP_230498544.1">
    <property type="nucleotide sequence ID" value="NZ_CAKJTG010000032.1"/>
</dbReference>
<dbReference type="AlphaFoldDB" id="A0A9C7GDT7"/>
<dbReference type="Proteomes" id="UP000789845">
    <property type="component" value="Unassembled WGS sequence"/>
</dbReference>
<feature type="signal peptide" evidence="1">
    <location>
        <begin position="1"/>
        <end position="27"/>
    </location>
</feature>
<comment type="caution">
    <text evidence="2">The sequence shown here is derived from an EMBL/GenBank/DDBJ whole genome shotgun (WGS) entry which is preliminary data.</text>
</comment>
<dbReference type="InterPro" id="IPR012505">
    <property type="entry name" value="YbbR"/>
</dbReference>
<dbReference type="Gene3D" id="2.170.120.40">
    <property type="entry name" value="YbbR-like domain"/>
    <property type="match status" value="2"/>
</dbReference>
<reference evidence="2" key="1">
    <citation type="submission" date="2021-10" db="EMBL/GenBank/DDBJ databases">
        <authorList>
            <person name="Criscuolo A."/>
        </authorList>
    </citation>
    <scope>NUCLEOTIDE SEQUENCE</scope>
    <source>
        <strain evidence="2">CIP111885</strain>
    </source>
</reference>
<keyword evidence="3" id="KW-1185">Reference proteome</keyword>
<feature type="chain" id="PRO_5038865585" evidence="1">
    <location>
        <begin position="28"/>
        <end position="410"/>
    </location>
</feature>
<dbReference type="PANTHER" id="PTHR37804:SF1">
    <property type="entry name" value="CDAA REGULATORY PROTEIN CDAR"/>
    <property type="match status" value="1"/>
</dbReference>
<keyword evidence="1" id="KW-0732">Signal</keyword>
<dbReference type="EMBL" id="CAKJTG010000032">
    <property type="protein sequence ID" value="CAG9610282.1"/>
    <property type="molecule type" value="Genomic_DNA"/>
</dbReference>
<dbReference type="InterPro" id="IPR053154">
    <property type="entry name" value="c-di-AMP_regulator"/>
</dbReference>
<name>A0A9C7GDT7_9BACI</name>
<proteinExistence type="predicted"/>
<evidence type="ECO:0000313" key="3">
    <source>
        <dbReference type="Proteomes" id="UP000789845"/>
    </source>
</evidence>
<dbReference type="Gene3D" id="2.170.120.30">
    <property type="match status" value="2"/>
</dbReference>
<protein>
    <submittedName>
        <fullName evidence="2">CdaA regulatory protein CdaR</fullName>
    </submittedName>
</protein>
<evidence type="ECO:0000256" key="1">
    <source>
        <dbReference type="SAM" id="SignalP"/>
    </source>
</evidence>
<organism evidence="2 3">
    <name type="scientific">Pseudoneobacillus rhizosphaerae</name>
    <dbReference type="NCBI Taxonomy" id="2880968"/>
    <lineage>
        <taxon>Bacteria</taxon>
        <taxon>Bacillati</taxon>
        <taxon>Bacillota</taxon>
        <taxon>Bacilli</taxon>
        <taxon>Bacillales</taxon>
        <taxon>Bacillaceae</taxon>
        <taxon>Pseudoneobacillus</taxon>
    </lineage>
</organism>
<sequence length="410" mass="45162">MDKLMDNRWFMKAIALALALLLYSAVPDNESKTNDVNVPGVQNTETIQDVPVKAYYDTENLVISGVPNTVDVTIQGPLPNVQAAKALKNFEVYVDLDGIKIGNHTVPIKIKDINNKLGVQIDPAYANITVQERVTKEFKVEAEYDTALLEEGYEAEQPVVEPSTVKITGAKDTIERITYVKASLDIKDKINRSVTREAKVRVLDQELNKLDVVVEPETVQVTIPVKSAKKTVPIKIVQKGSLPQSIVLNTIEILDLAEAIIIGPEELLKKTESVRVEVDMNKITGDTILTLPVIISEGITKVSPQTVEVKVDVTKMEERTFSGIPISSDGLSDDYNLEYRDPVDATVNITVSGASEELDSLNADDFNLFIDLSNLTTGLHIVDIQVEGPAQLNWKLSKSVARITITEKEV</sequence>
<gene>
    <name evidence="2" type="primary">cdaR</name>
    <name evidence="2" type="ORF">NEOCIP111885_04037</name>
</gene>
<accession>A0A9C7GDT7</accession>
<evidence type="ECO:0000313" key="2">
    <source>
        <dbReference type="EMBL" id="CAG9610282.1"/>
    </source>
</evidence>
<dbReference type="PANTHER" id="PTHR37804">
    <property type="entry name" value="CDAA REGULATORY PROTEIN CDAR"/>
    <property type="match status" value="1"/>
</dbReference>
<dbReference type="Pfam" id="PF07949">
    <property type="entry name" value="YbbR"/>
    <property type="match status" value="4"/>
</dbReference>